<dbReference type="Proteomes" id="UP000199081">
    <property type="component" value="Unassembled WGS sequence"/>
</dbReference>
<evidence type="ECO:0000256" key="3">
    <source>
        <dbReference type="RuleBase" id="RU361235"/>
    </source>
</evidence>
<evidence type="ECO:0000313" key="6">
    <source>
        <dbReference type="Proteomes" id="UP000199081"/>
    </source>
</evidence>
<protein>
    <recommendedName>
        <fullName evidence="3">Carboxylic ester hydrolase</fullName>
        <ecNumber evidence="3">3.1.1.-</ecNumber>
    </recommendedName>
</protein>
<dbReference type="Gene3D" id="3.40.50.1820">
    <property type="entry name" value="alpha/beta hydrolase"/>
    <property type="match status" value="1"/>
</dbReference>
<dbReference type="OrthoDB" id="9815425at2"/>
<accession>A0A1H7FD23</accession>
<dbReference type="STRING" id="426702.SAMN04488099_101254"/>
<dbReference type="InterPro" id="IPR019826">
    <property type="entry name" value="Carboxylesterase_B_AS"/>
</dbReference>
<dbReference type="EMBL" id="FNZU01000001">
    <property type="protein sequence ID" value="SEK23197.1"/>
    <property type="molecule type" value="Genomic_DNA"/>
</dbReference>
<dbReference type="RefSeq" id="WP_091478451.1">
    <property type="nucleotide sequence ID" value="NZ_BJYC01000001.1"/>
</dbReference>
<dbReference type="InterPro" id="IPR002018">
    <property type="entry name" value="CarbesteraseB"/>
</dbReference>
<dbReference type="EC" id="3.1.1.-" evidence="3"/>
<keyword evidence="2 3" id="KW-0378">Hydrolase</keyword>
<dbReference type="AlphaFoldDB" id="A0A1H7FD23"/>
<gene>
    <name evidence="5" type="ORF">SAMN04488099_101254</name>
</gene>
<dbReference type="GO" id="GO:0016787">
    <property type="term" value="F:hydrolase activity"/>
    <property type="evidence" value="ECO:0007669"/>
    <property type="project" value="UniProtKB-KW"/>
</dbReference>
<proteinExistence type="inferred from homology"/>
<evidence type="ECO:0000259" key="4">
    <source>
        <dbReference type="Pfam" id="PF00135"/>
    </source>
</evidence>
<sequence length="506" mass="56495">MLRKVKIENGLIQGLPAADPKITSFKGVPFAAPPVGQNRWRAPQPASDWEGTLLAYEFAPISMQATPGVNKDDFYSREWHVDPDIPMAEDNLYLNVWTPASSEDEKLPVYVWIFGGAFQYGYTAEMEFDGERLARRGAVVVTLNYRLNSFGFLAHPELTAEAPDAPTNFGLLDQRAGIEWVKRNIAAFGGDPENITVGGQSAGGASVMHQLTAPQNDPLFHKAVVLSGMFKNVYGNSGIPGSGRTLSQVEEEGVKFFDFLGVASLAEARELDGEYLRQKALEYEKFWGPVIDKQFVMGDVFKLFLENKRLMVPVMLGRTSSEFFSVPDVSSLDEFEKMARETFGSDADDYLNLCRFESGNLEDVKERASVSTIEYAIRVAGQANSDSGSDTPLYYYNFDPEIPGWDNPGTFHSADLWFFFETLAKAWRPFTGKHYDLARQMSNYLGNFISSGDPNGDDATGEAMPTWEPYTSDSPYGMVFGDQAEFVKEEPDALMDFLVRMYFKND</sequence>
<evidence type="ECO:0000256" key="2">
    <source>
        <dbReference type="ARBA" id="ARBA00022801"/>
    </source>
</evidence>
<dbReference type="InterPro" id="IPR050309">
    <property type="entry name" value="Type-B_Carboxylest/Lipase"/>
</dbReference>
<comment type="similarity">
    <text evidence="1 3">Belongs to the type-B carboxylesterase/lipase family.</text>
</comment>
<dbReference type="Pfam" id="PF00135">
    <property type="entry name" value="COesterase"/>
    <property type="match status" value="1"/>
</dbReference>
<dbReference type="InterPro" id="IPR029058">
    <property type="entry name" value="AB_hydrolase_fold"/>
</dbReference>
<dbReference type="PANTHER" id="PTHR11559">
    <property type="entry name" value="CARBOXYLESTERASE"/>
    <property type="match status" value="1"/>
</dbReference>
<organism evidence="5 6">
    <name type="scientific">Alkalibacterium pelagium</name>
    <dbReference type="NCBI Taxonomy" id="426702"/>
    <lineage>
        <taxon>Bacteria</taxon>
        <taxon>Bacillati</taxon>
        <taxon>Bacillota</taxon>
        <taxon>Bacilli</taxon>
        <taxon>Lactobacillales</taxon>
        <taxon>Carnobacteriaceae</taxon>
        <taxon>Alkalibacterium</taxon>
    </lineage>
</organism>
<evidence type="ECO:0000256" key="1">
    <source>
        <dbReference type="ARBA" id="ARBA00005964"/>
    </source>
</evidence>
<reference evidence="6" key="1">
    <citation type="submission" date="2016-10" db="EMBL/GenBank/DDBJ databases">
        <authorList>
            <person name="Varghese N."/>
            <person name="Submissions S."/>
        </authorList>
    </citation>
    <scope>NUCLEOTIDE SEQUENCE [LARGE SCALE GENOMIC DNA]</scope>
    <source>
        <strain evidence="6">DSM 19183</strain>
    </source>
</reference>
<dbReference type="PROSITE" id="PS00122">
    <property type="entry name" value="CARBOXYLESTERASE_B_1"/>
    <property type="match status" value="1"/>
</dbReference>
<evidence type="ECO:0000313" key="5">
    <source>
        <dbReference type="EMBL" id="SEK23197.1"/>
    </source>
</evidence>
<dbReference type="SUPFAM" id="SSF53474">
    <property type="entry name" value="alpha/beta-Hydrolases"/>
    <property type="match status" value="1"/>
</dbReference>
<keyword evidence="6" id="KW-1185">Reference proteome</keyword>
<feature type="domain" description="Carboxylesterase type B" evidence="4">
    <location>
        <begin position="4"/>
        <end position="485"/>
    </location>
</feature>
<name>A0A1H7FD23_9LACT</name>